<dbReference type="HOGENOM" id="CLU_2324011_0_0_1"/>
<dbReference type="AlphaFoldDB" id="G7LA98"/>
<name>G7LA98_MEDTR</name>
<dbReference type="Proteomes" id="UP000002051">
    <property type="component" value="Chromosome 8"/>
</dbReference>
<gene>
    <name evidence="1" type="ordered locus">MTR_8g074630</name>
</gene>
<sequence length="99" mass="11480">MSVPEVEVYCPPNCVAKDIDMIGVNLAKIKKDKYVSQKSTHICLFYFCQTDKDQVTIAGCGEKFEKRKDDIDKMNMATHNPNLYIMCLVQDLEYFIEQF</sequence>
<keyword evidence="3" id="KW-1185">Reference proteome</keyword>
<organism evidence="1 3">
    <name type="scientific">Medicago truncatula</name>
    <name type="common">Barrel medic</name>
    <name type="synonym">Medicago tribuloides</name>
    <dbReference type="NCBI Taxonomy" id="3880"/>
    <lineage>
        <taxon>Eukaryota</taxon>
        <taxon>Viridiplantae</taxon>
        <taxon>Streptophyta</taxon>
        <taxon>Embryophyta</taxon>
        <taxon>Tracheophyta</taxon>
        <taxon>Spermatophyta</taxon>
        <taxon>Magnoliopsida</taxon>
        <taxon>eudicotyledons</taxon>
        <taxon>Gunneridae</taxon>
        <taxon>Pentapetalae</taxon>
        <taxon>rosids</taxon>
        <taxon>fabids</taxon>
        <taxon>Fabales</taxon>
        <taxon>Fabaceae</taxon>
        <taxon>Papilionoideae</taxon>
        <taxon>50 kb inversion clade</taxon>
        <taxon>NPAAA clade</taxon>
        <taxon>Hologalegina</taxon>
        <taxon>IRL clade</taxon>
        <taxon>Trifolieae</taxon>
        <taxon>Medicago</taxon>
    </lineage>
</organism>
<reference evidence="1 3" key="2">
    <citation type="journal article" date="2014" name="BMC Genomics">
        <title>An improved genome release (version Mt4.0) for the model legume Medicago truncatula.</title>
        <authorList>
            <person name="Tang H."/>
            <person name="Krishnakumar V."/>
            <person name="Bidwell S."/>
            <person name="Rosen B."/>
            <person name="Chan A."/>
            <person name="Zhou S."/>
            <person name="Gentzbittel L."/>
            <person name="Childs K.L."/>
            <person name="Yandell M."/>
            <person name="Gundlach H."/>
            <person name="Mayer K.F."/>
            <person name="Schwartz D.C."/>
            <person name="Town C.D."/>
        </authorList>
    </citation>
    <scope>GENOME REANNOTATION</scope>
    <source>
        <strain evidence="2 3">cv. Jemalong A17</strain>
    </source>
</reference>
<evidence type="ECO:0000313" key="2">
    <source>
        <dbReference type="EnsemblPlants" id="AET03689"/>
    </source>
</evidence>
<reference evidence="2" key="3">
    <citation type="submission" date="2015-04" db="UniProtKB">
        <authorList>
            <consortium name="EnsemblPlants"/>
        </authorList>
    </citation>
    <scope>IDENTIFICATION</scope>
    <source>
        <strain evidence="2">cv. Jemalong A17</strain>
    </source>
</reference>
<dbReference type="EnsemblPlants" id="AET03689">
    <property type="protein sequence ID" value="AET03689"/>
    <property type="gene ID" value="MTR_8g074630"/>
</dbReference>
<proteinExistence type="predicted"/>
<dbReference type="PaxDb" id="3880-AET03689"/>
<evidence type="ECO:0000313" key="1">
    <source>
        <dbReference type="EMBL" id="AET03689.1"/>
    </source>
</evidence>
<dbReference type="EMBL" id="CM001224">
    <property type="protein sequence ID" value="AET03689.1"/>
    <property type="molecule type" value="Genomic_DNA"/>
</dbReference>
<protein>
    <submittedName>
        <fullName evidence="1 2">Uncharacterized protein</fullName>
    </submittedName>
</protein>
<accession>G7LA98</accession>
<evidence type="ECO:0000313" key="3">
    <source>
        <dbReference type="Proteomes" id="UP000002051"/>
    </source>
</evidence>
<reference evidence="1 3" key="1">
    <citation type="journal article" date="2011" name="Nature">
        <title>The Medicago genome provides insight into the evolution of rhizobial symbioses.</title>
        <authorList>
            <person name="Young N.D."/>
            <person name="Debelle F."/>
            <person name="Oldroyd G.E."/>
            <person name="Geurts R."/>
            <person name="Cannon S.B."/>
            <person name="Udvardi M.K."/>
            <person name="Benedito V.A."/>
            <person name="Mayer K.F."/>
            <person name="Gouzy J."/>
            <person name="Schoof H."/>
            <person name="Van de Peer Y."/>
            <person name="Proost S."/>
            <person name="Cook D.R."/>
            <person name="Meyers B.C."/>
            <person name="Spannagl M."/>
            <person name="Cheung F."/>
            <person name="De Mita S."/>
            <person name="Krishnakumar V."/>
            <person name="Gundlach H."/>
            <person name="Zhou S."/>
            <person name="Mudge J."/>
            <person name="Bharti A.K."/>
            <person name="Murray J.D."/>
            <person name="Naoumkina M.A."/>
            <person name="Rosen B."/>
            <person name="Silverstein K.A."/>
            <person name="Tang H."/>
            <person name="Rombauts S."/>
            <person name="Zhao P.X."/>
            <person name="Zhou P."/>
            <person name="Barbe V."/>
            <person name="Bardou P."/>
            <person name="Bechner M."/>
            <person name="Bellec A."/>
            <person name="Berger A."/>
            <person name="Berges H."/>
            <person name="Bidwell S."/>
            <person name="Bisseling T."/>
            <person name="Choisne N."/>
            <person name="Couloux A."/>
            <person name="Denny R."/>
            <person name="Deshpande S."/>
            <person name="Dai X."/>
            <person name="Doyle J.J."/>
            <person name="Dudez A.M."/>
            <person name="Farmer A.D."/>
            <person name="Fouteau S."/>
            <person name="Franken C."/>
            <person name="Gibelin C."/>
            <person name="Gish J."/>
            <person name="Goldstein S."/>
            <person name="Gonzalez A.J."/>
            <person name="Green P.J."/>
            <person name="Hallab A."/>
            <person name="Hartog M."/>
            <person name="Hua A."/>
            <person name="Humphray S.J."/>
            <person name="Jeong D.H."/>
            <person name="Jing Y."/>
            <person name="Jocker A."/>
            <person name="Kenton S.M."/>
            <person name="Kim D.J."/>
            <person name="Klee K."/>
            <person name="Lai H."/>
            <person name="Lang C."/>
            <person name="Lin S."/>
            <person name="Macmil S.L."/>
            <person name="Magdelenat G."/>
            <person name="Matthews L."/>
            <person name="McCorrison J."/>
            <person name="Monaghan E.L."/>
            <person name="Mun J.H."/>
            <person name="Najar F.Z."/>
            <person name="Nicholson C."/>
            <person name="Noirot C."/>
            <person name="O'Bleness M."/>
            <person name="Paule C.R."/>
            <person name="Poulain J."/>
            <person name="Prion F."/>
            <person name="Qin B."/>
            <person name="Qu C."/>
            <person name="Retzel E.F."/>
            <person name="Riddle C."/>
            <person name="Sallet E."/>
            <person name="Samain S."/>
            <person name="Samson N."/>
            <person name="Sanders I."/>
            <person name="Saurat O."/>
            <person name="Scarpelli C."/>
            <person name="Schiex T."/>
            <person name="Segurens B."/>
            <person name="Severin A.J."/>
            <person name="Sherrier D.J."/>
            <person name="Shi R."/>
            <person name="Sims S."/>
            <person name="Singer S.R."/>
            <person name="Sinharoy S."/>
            <person name="Sterck L."/>
            <person name="Viollet A."/>
            <person name="Wang B.B."/>
            <person name="Wang K."/>
            <person name="Wang M."/>
            <person name="Wang X."/>
            <person name="Warfsmann J."/>
            <person name="Weissenbach J."/>
            <person name="White D.D."/>
            <person name="White J.D."/>
            <person name="Wiley G.B."/>
            <person name="Wincker P."/>
            <person name="Xing Y."/>
            <person name="Yang L."/>
            <person name="Yao Z."/>
            <person name="Ying F."/>
            <person name="Zhai J."/>
            <person name="Zhou L."/>
            <person name="Zuber A."/>
            <person name="Denarie J."/>
            <person name="Dixon R.A."/>
            <person name="May G.D."/>
            <person name="Schwartz D.C."/>
            <person name="Rogers J."/>
            <person name="Quetier F."/>
            <person name="Town C.D."/>
            <person name="Roe B.A."/>
        </authorList>
    </citation>
    <scope>NUCLEOTIDE SEQUENCE [LARGE SCALE GENOMIC DNA]</scope>
    <source>
        <strain evidence="1">A17</strain>
        <strain evidence="2 3">cv. Jemalong A17</strain>
    </source>
</reference>